<dbReference type="SMART" id="SM00219">
    <property type="entry name" value="TyrKc"/>
    <property type="match status" value="1"/>
</dbReference>
<evidence type="ECO:0000256" key="4">
    <source>
        <dbReference type="ARBA" id="ARBA00022490"/>
    </source>
</evidence>
<name>A0A4U5PEV6_STECR</name>
<dbReference type="GO" id="GO:0005524">
    <property type="term" value="F:ATP binding"/>
    <property type="evidence" value="ECO:0007669"/>
    <property type="project" value="UniProtKB-UniRule"/>
</dbReference>
<dbReference type="Gene3D" id="1.10.510.10">
    <property type="entry name" value="Transferase(Phosphotransferase) domain 1"/>
    <property type="match status" value="1"/>
</dbReference>
<dbReference type="PROSITE" id="PS50001">
    <property type="entry name" value="SH2"/>
    <property type="match status" value="1"/>
</dbReference>
<dbReference type="PROSITE" id="PS50011">
    <property type="entry name" value="PROTEIN_KINASE_DOM"/>
    <property type="match status" value="1"/>
</dbReference>
<evidence type="ECO:0000313" key="20">
    <source>
        <dbReference type="EMBL" id="TKR95042.1"/>
    </source>
</evidence>
<feature type="compositionally biased region" description="Basic and acidic residues" evidence="17">
    <location>
        <begin position="18"/>
        <end position="37"/>
    </location>
</feature>
<dbReference type="Gene3D" id="3.30.505.10">
    <property type="entry name" value="SH2 domain"/>
    <property type="match status" value="1"/>
</dbReference>
<keyword evidence="9 14" id="KW-0727">SH2 domain</keyword>
<dbReference type="InterPro" id="IPR008266">
    <property type="entry name" value="Tyr_kinase_AS"/>
</dbReference>
<comment type="subcellular location">
    <subcellularLocation>
        <location evidence="1">Cell membrane</location>
        <topology evidence="1">Peripheral membrane protein</topology>
    </subcellularLocation>
    <subcellularLocation>
        <location evidence="2">Cytoplasm</location>
    </subcellularLocation>
</comment>
<evidence type="ECO:0000256" key="7">
    <source>
        <dbReference type="ARBA" id="ARBA00022777"/>
    </source>
</evidence>
<dbReference type="InterPro" id="IPR017441">
    <property type="entry name" value="Protein_kinase_ATP_BS"/>
</dbReference>
<dbReference type="SMART" id="SM00252">
    <property type="entry name" value="SH2"/>
    <property type="match status" value="1"/>
</dbReference>
<dbReference type="Pfam" id="PF00017">
    <property type="entry name" value="SH2"/>
    <property type="match status" value="1"/>
</dbReference>
<feature type="compositionally biased region" description="Basic and acidic residues" evidence="17">
    <location>
        <begin position="70"/>
        <end position="88"/>
    </location>
</feature>
<dbReference type="FunFam" id="3.30.200.20:FF:000194">
    <property type="entry name" value="protein-tyrosine kinase 2-beta isoform X1"/>
    <property type="match status" value="1"/>
</dbReference>
<keyword evidence="8 15" id="KW-0067">ATP-binding</keyword>
<evidence type="ECO:0000256" key="17">
    <source>
        <dbReference type="SAM" id="MobiDB-lite"/>
    </source>
</evidence>
<gene>
    <name evidence="20" type="ORF">L596_009264</name>
</gene>
<evidence type="ECO:0000313" key="21">
    <source>
        <dbReference type="Proteomes" id="UP000298663"/>
    </source>
</evidence>
<feature type="region of interest" description="Disordered" evidence="17">
    <location>
        <begin position="460"/>
        <end position="481"/>
    </location>
</feature>
<dbReference type="Pfam" id="PF07714">
    <property type="entry name" value="PK_Tyr_Ser-Thr"/>
    <property type="match status" value="1"/>
</dbReference>
<evidence type="ECO:0000256" key="3">
    <source>
        <dbReference type="ARBA" id="ARBA00022475"/>
    </source>
</evidence>
<dbReference type="InterPro" id="IPR020635">
    <property type="entry name" value="Tyr_kinase_cat_dom"/>
</dbReference>
<evidence type="ECO:0000256" key="5">
    <source>
        <dbReference type="ARBA" id="ARBA00022679"/>
    </source>
</evidence>
<evidence type="ECO:0000256" key="8">
    <source>
        <dbReference type="ARBA" id="ARBA00022840"/>
    </source>
</evidence>
<evidence type="ECO:0000256" key="15">
    <source>
        <dbReference type="PROSITE-ProRule" id="PRU10141"/>
    </source>
</evidence>
<evidence type="ECO:0000256" key="14">
    <source>
        <dbReference type="PROSITE-ProRule" id="PRU00191"/>
    </source>
</evidence>
<dbReference type="GO" id="GO:0005737">
    <property type="term" value="C:cytoplasm"/>
    <property type="evidence" value="ECO:0007669"/>
    <property type="project" value="UniProtKB-SubCell"/>
</dbReference>
<dbReference type="InterPro" id="IPR050198">
    <property type="entry name" value="Non-receptor_tyrosine_kinases"/>
</dbReference>
<evidence type="ECO:0000256" key="11">
    <source>
        <dbReference type="ARBA" id="ARBA00023137"/>
    </source>
</evidence>
<dbReference type="InterPro" id="IPR001245">
    <property type="entry name" value="Ser-Thr/Tyr_kinase_cat_dom"/>
</dbReference>
<feature type="region of interest" description="Disordered" evidence="17">
    <location>
        <begin position="507"/>
        <end position="585"/>
    </location>
</feature>
<dbReference type="SUPFAM" id="SSF56112">
    <property type="entry name" value="Protein kinase-like (PK-like)"/>
    <property type="match status" value="1"/>
</dbReference>
<keyword evidence="4" id="KW-0963">Cytoplasm</keyword>
<keyword evidence="3" id="KW-1003">Cell membrane</keyword>
<feature type="compositionally biased region" description="Basic and acidic residues" evidence="17">
    <location>
        <begin position="161"/>
        <end position="191"/>
    </location>
</feature>
<dbReference type="Proteomes" id="UP000298663">
    <property type="component" value="Unassembled WGS sequence"/>
</dbReference>
<dbReference type="EC" id="2.7.10.2" evidence="16"/>
<comment type="catalytic activity">
    <reaction evidence="12 16">
        <text>L-tyrosyl-[protein] + ATP = O-phospho-L-tyrosyl-[protein] + ADP + H(+)</text>
        <dbReference type="Rhea" id="RHEA:10596"/>
        <dbReference type="Rhea" id="RHEA-COMP:10136"/>
        <dbReference type="Rhea" id="RHEA-COMP:20101"/>
        <dbReference type="ChEBI" id="CHEBI:15378"/>
        <dbReference type="ChEBI" id="CHEBI:30616"/>
        <dbReference type="ChEBI" id="CHEBI:46858"/>
        <dbReference type="ChEBI" id="CHEBI:61978"/>
        <dbReference type="ChEBI" id="CHEBI:456216"/>
        <dbReference type="EC" id="2.7.10.2"/>
    </reaction>
</comment>
<feature type="domain" description="Protein kinase" evidence="19">
    <location>
        <begin position="320"/>
        <end position="665"/>
    </location>
</feature>
<keyword evidence="21" id="KW-1185">Reference proteome</keyword>
<accession>A0A4U5PEV6</accession>
<evidence type="ECO:0000256" key="1">
    <source>
        <dbReference type="ARBA" id="ARBA00004202"/>
    </source>
</evidence>
<feature type="compositionally biased region" description="Basic and acidic residues" evidence="17">
    <location>
        <begin position="535"/>
        <end position="555"/>
    </location>
</feature>
<dbReference type="PROSITE" id="PS00109">
    <property type="entry name" value="PROTEIN_KINASE_TYR"/>
    <property type="match status" value="1"/>
</dbReference>
<dbReference type="OrthoDB" id="546826at2759"/>
<keyword evidence="7 16" id="KW-0418">Kinase</keyword>
<dbReference type="STRING" id="34508.A0A4U5PEV6"/>
<dbReference type="PANTHER" id="PTHR24418">
    <property type="entry name" value="TYROSINE-PROTEIN KINASE"/>
    <property type="match status" value="1"/>
</dbReference>
<dbReference type="GO" id="GO:0004715">
    <property type="term" value="F:non-membrane spanning protein tyrosine kinase activity"/>
    <property type="evidence" value="ECO:0007669"/>
    <property type="project" value="UniProtKB-EC"/>
</dbReference>
<feature type="compositionally biased region" description="Basic and acidic residues" evidence="17">
    <location>
        <begin position="97"/>
        <end position="107"/>
    </location>
</feature>
<dbReference type="PROSITE" id="PS00107">
    <property type="entry name" value="PROTEIN_KINASE_ATP"/>
    <property type="match status" value="1"/>
</dbReference>
<keyword evidence="6 15" id="KW-0547">Nucleotide-binding</keyword>
<dbReference type="CDD" id="cd10361">
    <property type="entry name" value="SH2_Fps_family"/>
    <property type="match status" value="1"/>
</dbReference>
<evidence type="ECO:0000256" key="12">
    <source>
        <dbReference type="ARBA" id="ARBA00051245"/>
    </source>
</evidence>
<evidence type="ECO:0000256" key="10">
    <source>
        <dbReference type="ARBA" id="ARBA00023136"/>
    </source>
</evidence>
<sequence>MAGGPKSECPQSSEDPYEDAKSPKRRATETAKTERKPVGAGIPNRKSCREMPKKSVTPKGGDLGTITYEEGTRRNKGSCEKTQEHEPTPSKPMFRFDGLRRKIEDLRKKNKRKSQSSNDLPPNMSRERFDFSREKPSNMNTMADRTVQEHEFTEAPAPAEQKSKEEKKHVCKEAAPNTEREKGDPYEDKASVRQGTNKRPYVKMNDMENKSLSRLEWYHGYMPREEIEELLKKDGEFCLRKTDVGNNERYAVSVFWGDHVRHILPRLNNENKWTIRDVAFEKVERLLIFYITSKAELQPCGTKLLKPFHRPDWYILHEHVTLKKKLGSGNFGDVFLAELCDTKSGKIPVAVKTLRGKLKKNERAQFVKEASMMRRFNHENIVRILGVAPQQEPIMILLELASGGCLKSHCRDKAELTVSQLSNYCLDAAKGMEYLSSQLVIHRDIAARNCLLGRLWPLSGQPQRSQGIRPEECSRQVAGARNPHERCLHHEERRVVVRRHDVGGVLALQEGSLPRNDQQGHQSHGSHRWQNGATSRDDEGKRRYYEELLEEEPRRTSRLARNRPPPERRVRSEAADLQPRSCEGWAGPSERRGAILRPSFRETRILVAENGASYGKGQRRPKCPSSRPSRSQARLFLLHRSQRTYIRQIPRILVILLASRIPLRL</sequence>
<dbReference type="InterPro" id="IPR000719">
    <property type="entry name" value="Prot_kinase_dom"/>
</dbReference>
<organism evidence="20 21">
    <name type="scientific">Steinernema carpocapsae</name>
    <name type="common">Entomopathogenic nematode</name>
    <dbReference type="NCBI Taxonomy" id="34508"/>
    <lineage>
        <taxon>Eukaryota</taxon>
        <taxon>Metazoa</taxon>
        <taxon>Ecdysozoa</taxon>
        <taxon>Nematoda</taxon>
        <taxon>Chromadorea</taxon>
        <taxon>Rhabditida</taxon>
        <taxon>Tylenchina</taxon>
        <taxon>Panagrolaimomorpha</taxon>
        <taxon>Strongyloidoidea</taxon>
        <taxon>Steinernematidae</taxon>
        <taxon>Steinernema</taxon>
    </lineage>
</organism>
<keyword evidence="11 16" id="KW-0829">Tyrosine-protein kinase</keyword>
<dbReference type="InterPro" id="IPR011009">
    <property type="entry name" value="Kinase-like_dom_sf"/>
</dbReference>
<feature type="compositionally biased region" description="Polar residues" evidence="17">
    <location>
        <begin position="515"/>
        <end position="534"/>
    </location>
</feature>
<feature type="domain" description="SH2" evidence="18">
    <location>
        <begin position="217"/>
        <end position="308"/>
    </location>
</feature>
<feature type="region of interest" description="Disordered" evidence="17">
    <location>
        <begin position="611"/>
        <end position="630"/>
    </location>
</feature>
<evidence type="ECO:0000259" key="19">
    <source>
        <dbReference type="PROSITE" id="PS50011"/>
    </source>
</evidence>
<evidence type="ECO:0000256" key="6">
    <source>
        <dbReference type="ARBA" id="ARBA00022741"/>
    </source>
</evidence>
<evidence type="ECO:0000256" key="2">
    <source>
        <dbReference type="ARBA" id="ARBA00004496"/>
    </source>
</evidence>
<feature type="region of interest" description="Disordered" evidence="17">
    <location>
        <begin position="1"/>
        <end position="197"/>
    </location>
</feature>
<feature type="compositionally biased region" description="Basic and acidic residues" evidence="17">
    <location>
        <begin position="564"/>
        <end position="574"/>
    </location>
</feature>
<dbReference type="EMBL" id="AZBU02000002">
    <property type="protein sequence ID" value="TKR95042.1"/>
    <property type="molecule type" value="Genomic_DNA"/>
</dbReference>
<dbReference type="InterPro" id="IPR036860">
    <property type="entry name" value="SH2_dom_sf"/>
</dbReference>
<comment type="similarity">
    <text evidence="13">Belongs to the protein kinase superfamily. Tyr protein kinase family. Fes/fps subfamily.</text>
</comment>
<comment type="caution">
    <text evidence="20">The sequence shown here is derived from an EMBL/GenBank/DDBJ whole genome shotgun (WGS) entry which is preliminary data.</text>
</comment>
<feature type="compositionally biased region" description="Basic and acidic residues" evidence="17">
    <location>
        <begin position="125"/>
        <end position="136"/>
    </location>
</feature>
<dbReference type="Gene3D" id="3.30.200.20">
    <property type="entry name" value="Phosphorylase Kinase, domain 1"/>
    <property type="match status" value="1"/>
</dbReference>
<keyword evidence="10" id="KW-0472">Membrane</keyword>
<reference evidence="20 21" key="1">
    <citation type="journal article" date="2015" name="Genome Biol.">
        <title>Comparative genomics of Steinernema reveals deeply conserved gene regulatory networks.</title>
        <authorList>
            <person name="Dillman A.R."/>
            <person name="Macchietto M."/>
            <person name="Porter C.F."/>
            <person name="Rogers A."/>
            <person name="Williams B."/>
            <person name="Antoshechkin I."/>
            <person name="Lee M.M."/>
            <person name="Goodwin Z."/>
            <person name="Lu X."/>
            <person name="Lewis E.E."/>
            <person name="Goodrich-Blair H."/>
            <person name="Stock S.P."/>
            <person name="Adams B.J."/>
            <person name="Sternberg P.W."/>
            <person name="Mortazavi A."/>
        </authorList>
    </citation>
    <scope>NUCLEOTIDE SEQUENCE [LARGE SCALE GENOMIC DNA]</scope>
    <source>
        <strain evidence="20 21">ALL</strain>
    </source>
</reference>
<evidence type="ECO:0000256" key="13">
    <source>
        <dbReference type="ARBA" id="ARBA00061333"/>
    </source>
</evidence>
<proteinExistence type="inferred from homology"/>
<keyword evidence="5 16" id="KW-0808">Transferase</keyword>
<reference evidence="20 21" key="2">
    <citation type="journal article" date="2019" name="G3 (Bethesda)">
        <title>Hybrid Assembly of the Genome of the Entomopathogenic Nematode Steinernema carpocapsae Identifies the X-Chromosome.</title>
        <authorList>
            <person name="Serra L."/>
            <person name="Macchietto M."/>
            <person name="Macias-Munoz A."/>
            <person name="McGill C.J."/>
            <person name="Rodriguez I.M."/>
            <person name="Rodriguez B."/>
            <person name="Murad R."/>
            <person name="Mortazavi A."/>
        </authorList>
    </citation>
    <scope>NUCLEOTIDE SEQUENCE [LARGE SCALE GENOMIC DNA]</scope>
    <source>
        <strain evidence="20 21">ALL</strain>
    </source>
</reference>
<feature type="binding site" evidence="15">
    <location>
        <position position="352"/>
    </location>
    <ligand>
        <name>ATP</name>
        <dbReference type="ChEBI" id="CHEBI:30616"/>
    </ligand>
</feature>
<protein>
    <recommendedName>
        <fullName evidence="16">Tyrosine-protein kinase</fullName>
        <ecNumber evidence="16">2.7.10.2</ecNumber>
    </recommendedName>
</protein>
<evidence type="ECO:0000259" key="18">
    <source>
        <dbReference type="PROSITE" id="PS50001"/>
    </source>
</evidence>
<evidence type="ECO:0000256" key="16">
    <source>
        <dbReference type="RuleBase" id="RU362096"/>
    </source>
</evidence>
<dbReference type="AlphaFoldDB" id="A0A4U5PEV6"/>
<evidence type="ECO:0000256" key="9">
    <source>
        <dbReference type="ARBA" id="ARBA00022999"/>
    </source>
</evidence>
<dbReference type="SUPFAM" id="SSF55550">
    <property type="entry name" value="SH2 domain"/>
    <property type="match status" value="1"/>
</dbReference>
<dbReference type="GO" id="GO:0005886">
    <property type="term" value="C:plasma membrane"/>
    <property type="evidence" value="ECO:0007669"/>
    <property type="project" value="UniProtKB-SubCell"/>
</dbReference>
<dbReference type="InterPro" id="IPR035849">
    <property type="entry name" value="Fes/Fps/Fer_SH2"/>
</dbReference>
<dbReference type="InterPro" id="IPR000980">
    <property type="entry name" value="SH2"/>
</dbReference>